<dbReference type="GO" id="GO:0005886">
    <property type="term" value="C:plasma membrane"/>
    <property type="evidence" value="ECO:0007669"/>
    <property type="project" value="TreeGrafter"/>
</dbReference>
<dbReference type="RefSeq" id="WP_249279650.1">
    <property type="nucleotide sequence ID" value="NZ_JACRSS010000001.1"/>
</dbReference>
<evidence type="ECO:0000256" key="2">
    <source>
        <dbReference type="ARBA" id="ARBA00022692"/>
    </source>
</evidence>
<keyword evidence="5 6" id="KW-0472">Membrane</keyword>
<evidence type="ECO:0000313" key="8">
    <source>
        <dbReference type="Proteomes" id="UP000617951"/>
    </source>
</evidence>
<feature type="transmembrane region" description="Helical" evidence="6">
    <location>
        <begin position="360"/>
        <end position="380"/>
    </location>
</feature>
<comment type="subcellular location">
    <subcellularLocation>
        <location evidence="1">Membrane</location>
        <topology evidence="1">Multi-pass membrane protein</topology>
    </subcellularLocation>
</comment>
<evidence type="ECO:0000256" key="4">
    <source>
        <dbReference type="ARBA" id="ARBA00022989"/>
    </source>
</evidence>
<dbReference type="PANTHER" id="PTHR30474">
    <property type="entry name" value="CELL CYCLE PROTEIN"/>
    <property type="match status" value="1"/>
</dbReference>
<keyword evidence="4 6" id="KW-1133">Transmembrane helix</keyword>
<dbReference type="GO" id="GO:0015648">
    <property type="term" value="F:lipid-linked peptidoglycan transporter activity"/>
    <property type="evidence" value="ECO:0007669"/>
    <property type="project" value="TreeGrafter"/>
</dbReference>
<dbReference type="Pfam" id="PF01098">
    <property type="entry name" value="FTSW_RODA_SPOVE"/>
    <property type="match status" value="1"/>
</dbReference>
<reference evidence="7" key="1">
    <citation type="submission" date="2020-08" db="EMBL/GenBank/DDBJ databases">
        <title>Genome public.</title>
        <authorList>
            <person name="Liu C."/>
            <person name="Sun Q."/>
        </authorList>
    </citation>
    <scope>NUCLEOTIDE SEQUENCE</scope>
    <source>
        <strain evidence="7">NSJ-63</strain>
    </source>
</reference>
<sequence>MKKNNLFSKSMLKNIDWFLLIIVVAIVIYGAIAVTSATSPGFSGEDMTFEEYLGQLDWSYAGLQLIFFGIGIAAIIVLLFLDYNNLRDFSNIMYWIMVALLVAVWLFGQTINGTTGWFKIGNRGIQPAEFCKILMIVVLAKEFAQRTEGKTEGITRFRDIWPMLWRFLIPFGLILLQPDWGSAMVYAVVFIGLLFMSKTSFKIIGSLLGGALAMLPVAWLFMADYQKERIYTFFDPSRDTEGSGFHMLRAKIVGSSGGLNGKGLFSDDLLTQQGNYLPEKQTDFIFAATSEAVGFVGGMILIILYGLLIYRLIRLSMRAKDDFGTYLILGVSFMLLFHVFENIGMNIGLMPVTGIPLPLFSYGGSNMLTMMLALGLVLNVNMRRTRYNI</sequence>
<accession>A0A926HVY7</accession>
<feature type="transmembrane region" description="Helical" evidence="6">
    <location>
        <begin position="92"/>
        <end position="111"/>
    </location>
</feature>
<feature type="transmembrane region" description="Helical" evidence="6">
    <location>
        <begin position="203"/>
        <end position="222"/>
    </location>
</feature>
<dbReference type="GO" id="GO:0032153">
    <property type="term" value="C:cell division site"/>
    <property type="evidence" value="ECO:0007669"/>
    <property type="project" value="TreeGrafter"/>
</dbReference>
<dbReference type="Proteomes" id="UP000617951">
    <property type="component" value="Unassembled WGS sequence"/>
</dbReference>
<feature type="transmembrane region" description="Helical" evidence="6">
    <location>
        <begin position="323"/>
        <end position="340"/>
    </location>
</feature>
<evidence type="ECO:0000256" key="3">
    <source>
        <dbReference type="ARBA" id="ARBA00022960"/>
    </source>
</evidence>
<evidence type="ECO:0000256" key="6">
    <source>
        <dbReference type="SAM" id="Phobius"/>
    </source>
</evidence>
<evidence type="ECO:0000256" key="5">
    <source>
        <dbReference type="ARBA" id="ARBA00023136"/>
    </source>
</evidence>
<keyword evidence="2 6" id="KW-0812">Transmembrane</keyword>
<dbReference type="AlphaFoldDB" id="A0A926HVY7"/>
<dbReference type="InterPro" id="IPR011923">
    <property type="entry name" value="RodA/MrdB"/>
</dbReference>
<dbReference type="EMBL" id="JACRSS010000001">
    <property type="protein sequence ID" value="MBC8537798.1"/>
    <property type="molecule type" value="Genomic_DNA"/>
</dbReference>
<comment type="caution">
    <text evidence="7">The sequence shown here is derived from an EMBL/GenBank/DDBJ whole genome shotgun (WGS) entry which is preliminary data.</text>
</comment>
<dbReference type="GO" id="GO:0051301">
    <property type="term" value="P:cell division"/>
    <property type="evidence" value="ECO:0007669"/>
    <property type="project" value="InterPro"/>
</dbReference>
<dbReference type="PANTHER" id="PTHR30474:SF1">
    <property type="entry name" value="PEPTIDOGLYCAN GLYCOSYLTRANSFERASE MRDB"/>
    <property type="match status" value="1"/>
</dbReference>
<keyword evidence="8" id="KW-1185">Reference proteome</keyword>
<proteinExistence type="predicted"/>
<organism evidence="7 8">
    <name type="scientific">Guopingia tenuis</name>
    <dbReference type="NCBI Taxonomy" id="2763656"/>
    <lineage>
        <taxon>Bacteria</taxon>
        <taxon>Bacillati</taxon>
        <taxon>Bacillota</taxon>
        <taxon>Clostridia</taxon>
        <taxon>Christensenellales</taxon>
        <taxon>Christensenellaceae</taxon>
        <taxon>Guopingia</taxon>
    </lineage>
</organism>
<evidence type="ECO:0000256" key="1">
    <source>
        <dbReference type="ARBA" id="ARBA00004141"/>
    </source>
</evidence>
<dbReference type="GO" id="GO:0008360">
    <property type="term" value="P:regulation of cell shape"/>
    <property type="evidence" value="ECO:0007669"/>
    <property type="project" value="UniProtKB-KW"/>
</dbReference>
<dbReference type="NCBIfam" id="TIGR02210">
    <property type="entry name" value="rodA_shape"/>
    <property type="match status" value="1"/>
</dbReference>
<feature type="transmembrane region" description="Helical" evidence="6">
    <location>
        <begin position="17"/>
        <end position="38"/>
    </location>
</feature>
<evidence type="ECO:0000313" key="7">
    <source>
        <dbReference type="EMBL" id="MBC8537798.1"/>
    </source>
</evidence>
<protein>
    <submittedName>
        <fullName evidence="7">Rod shape-determining protein RodA</fullName>
    </submittedName>
</protein>
<feature type="transmembrane region" description="Helical" evidence="6">
    <location>
        <begin position="58"/>
        <end position="80"/>
    </location>
</feature>
<feature type="transmembrane region" description="Helical" evidence="6">
    <location>
        <begin position="167"/>
        <end position="196"/>
    </location>
</feature>
<feature type="transmembrane region" description="Helical" evidence="6">
    <location>
        <begin position="284"/>
        <end position="311"/>
    </location>
</feature>
<dbReference type="InterPro" id="IPR001182">
    <property type="entry name" value="FtsW/RodA"/>
</dbReference>
<keyword evidence="3" id="KW-0133">Cell shape</keyword>
<gene>
    <name evidence="7" type="primary">rodA</name>
    <name evidence="7" type="ORF">H8693_02475</name>
</gene>
<name>A0A926HVY7_9FIRM</name>